<reference evidence="2" key="1">
    <citation type="journal article" date="2015" name="Nature">
        <title>Complex archaea that bridge the gap between prokaryotes and eukaryotes.</title>
        <authorList>
            <person name="Spang A."/>
            <person name="Saw J.H."/>
            <person name="Jorgensen S.L."/>
            <person name="Zaremba-Niedzwiedzka K."/>
            <person name="Martijn J."/>
            <person name="Lind A.E."/>
            <person name="van Eijk R."/>
            <person name="Schleper C."/>
            <person name="Guy L."/>
            <person name="Ettema T.J."/>
        </authorList>
    </citation>
    <scope>NUCLEOTIDE SEQUENCE</scope>
</reference>
<protein>
    <submittedName>
        <fullName evidence="2">Uncharacterized protein</fullName>
    </submittedName>
</protein>
<gene>
    <name evidence="2" type="ORF">LCGC14_2554040</name>
</gene>
<evidence type="ECO:0000256" key="1">
    <source>
        <dbReference type="SAM" id="Phobius"/>
    </source>
</evidence>
<organism evidence="2">
    <name type="scientific">marine sediment metagenome</name>
    <dbReference type="NCBI Taxonomy" id="412755"/>
    <lineage>
        <taxon>unclassified sequences</taxon>
        <taxon>metagenomes</taxon>
        <taxon>ecological metagenomes</taxon>
    </lineage>
</organism>
<comment type="caution">
    <text evidence="2">The sequence shown here is derived from an EMBL/GenBank/DDBJ whole genome shotgun (WGS) entry which is preliminary data.</text>
</comment>
<feature type="transmembrane region" description="Helical" evidence="1">
    <location>
        <begin position="36"/>
        <end position="53"/>
    </location>
</feature>
<proteinExistence type="predicted"/>
<accession>A0A0F9DF58</accession>
<evidence type="ECO:0000313" key="2">
    <source>
        <dbReference type="EMBL" id="KKL10613.1"/>
    </source>
</evidence>
<keyword evidence="1" id="KW-1133">Transmembrane helix</keyword>
<dbReference type="AlphaFoldDB" id="A0A0F9DF58"/>
<feature type="non-terminal residue" evidence="2">
    <location>
        <position position="1"/>
    </location>
</feature>
<dbReference type="EMBL" id="LAZR01041990">
    <property type="protein sequence ID" value="KKL10613.1"/>
    <property type="molecule type" value="Genomic_DNA"/>
</dbReference>
<name>A0A0F9DF58_9ZZZZ</name>
<sequence length="57" mass="6373">YTNNKMKILGSILCGFAALEFYNALGEVGDVRLYTIIVSFIFLIVGAILIYIGKKRK</sequence>
<keyword evidence="1" id="KW-0472">Membrane</keyword>
<keyword evidence="1" id="KW-0812">Transmembrane</keyword>